<accession>A0A2I0I3S7</accession>
<reference evidence="1 2" key="1">
    <citation type="submission" date="2017-11" db="EMBL/GenBank/DDBJ databases">
        <title>De-novo sequencing of pomegranate (Punica granatum L.) genome.</title>
        <authorList>
            <person name="Akparov Z."/>
            <person name="Amiraslanov A."/>
            <person name="Hajiyeva S."/>
            <person name="Abbasov M."/>
            <person name="Kaur K."/>
            <person name="Hamwieh A."/>
            <person name="Solovyev V."/>
            <person name="Salamov A."/>
            <person name="Braich B."/>
            <person name="Kosarev P."/>
            <person name="Mahmoud A."/>
            <person name="Hajiyev E."/>
            <person name="Babayeva S."/>
            <person name="Izzatullayeva V."/>
            <person name="Mammadov A."/>
            <person name="Mammadov A."/>
            <person name="Sharifova S."/>
            <person name="Ojaghi J."/>
            <person name="Eynullazada K."/>
            <person name="Bayramov B."/>
            <person name="Abdulazimova A."/>
            <person name="Shahmuradov I."/>
        </authorList>
    </citation>
    <scope>NUCLEOTIDE SEQUENCE [LARGE SCALE GENOMIC DNA]</scope>
    <source>
        <strain evidence="2">cv. AG2017</strain>
        <tissue evidence="1">Leaf</tissue>
    </source>
</reference>
<dbReference type="AlphaFoldDB" id="A0A2I0I3S7"/>
<comment type="caution">
    <text evidence="1">The sequence shown here is derived from an EMBL/GenBank/DDBJ whole genome shotgun (WGS) entry which is preliminary data.</text>
</comment>
<name>A0A2I0I3S7_PUNGR</name>
<evidence type="ECO:0000313" key="1">
    <source>
        <dbReference type="EMBL" id="PKI38611.1"/>
    </source>
</evidence>
<gene>
    <name evidence="1" type="ORF">CRG98_041044</name>
</gene>
<proteinExistence type="predicted"/>
<evidence type="ECO:0000313" key="2">
    <source>
        <dbReference type="Proteomes" id="UP000233551"/>
    </source>
</evidence>
<keyword evidence="2" id="KW-1185">Reference proteome</keyword>
<sequence>MALQPLKSSSSPETPTSVLLPLGFLTTSRPLSISLSLFHFPSFVCLATLEGSRTPVVFLFNRGPTLGSSLSVVSRSLSGLNRLLNHSIHTLTRRHNPLDP</sequence>
<dbReference type="Proteomes" id="UP000233551">
    <property type="component" value="Unassembled WGS sequence"/>
</dbReference>
<organism evidence="1 2">
    <name type="scientific">Punica granatum</name>
    <name type="common">Pomegranate</name>
    <dbReference type="NCBI Taxonomy" id="22663"/>
    <lineage>
        <taxon>Eukaryota</taxon>
        <taxon>Viridiplantae</taxon>
        <taxon>Streptophyta</taxon>
        <taxon>Embryophyta</taxon>
        <taxon>Tracheophyta</taxon>
        <taxon>Spermatophyta</taxon>
        <taxon>Magnoliopsida</taxon>
        <taxon>eudicotyledons</taxon>
        <taxon>Gunneridae</taxon>
        <taxon>Pentapetalae</taxon>
        <taxon>rosids</taxon>
        <taxon>malvids</taxon>
        <taxon>Myrtales</taxon>
        <taxon>Lythraceae</taxon>
        <taxon>Punica</taxon>
    </lineage>
</organism>
<protein>
    <submittedName>
        <fullName evidence="1">Uncharacterized protein</fullName>
    </submittedName>
</protein>
<dbReference type="EMBL" id="PGOL01004056">
    <property type="protein sequence ID" value="PKI38611.1"/>
    <property type="molecule type" value="Genomic_DNA"/>
</dbReference>